<dbReference type="GO" id="GO:0003824">
    <property type="term" value="F:catalytic activity"/>
    <property type="evidence" value="ECO:0007669"/>
    <property type="project" value="InterPro"/>
</dbReference>
<organism evidence="3 4">
    <name type="scientific">Candidatus Giovannonibacteria bacterium GW2011_GWB1_45_9b</name>
    <dbReference type="NCBI Taxonomy" id="1618653"/>
    <lineage>
        <taxon>Bacteria</taxon>
        <taxon>Candidatus Giovannoniibacteriota</taxon>
    </lineage>
</organism>
<dbReference type="Pfam" id="PF00561">
    <property type="entry name" value="Abhydrolase_1"/>
    <property type="match status" value="1"/>
</dbReference>
<dbReference type="Pfam" id="PF08386">
    <property type="entry name" value="Abhydrolase_4"/>
    <property type="match status" value="1"/>
</dbReference>
<protein>
    <submittedName>
        <fullName evidence="3">Carboxylesterase (Est-1)</fullName>
    </submittedName>
</protein>
<dbReference type="InterPro" id="IPR013595">
    <property type="entry name" value="Pept_S33_TAP-like_C"/>
</dbReference>
<evidence type="ECO:0000259" key="1">
    <source>
        <dbReference type="Pfam" id="PF00561"/>
    </source>
</evidence>
<dbReference type="InterPro" id="IPR000073">
    <property type="entry name" value="AB_hydrolase_1"/>
</dbReference>
<feature type="domain" description="Peptidase S33 tripeptidyl aminopeptidase-like C-terminal" evidence="2">
    <location>
        <begin position="212"/>
        <end position="269"/>
    </location>
</feature>
<comment type="caution">
    <text evidence="3">The sequence shown here is derived from an EMBL/GenBank/DDBJ whole genome shotgun (WGS) entry which is preliminary data.</text>
</comment>
<dbReference type="Gene3D" id="3.40.50.1820">
    <property type="entry name" value="alpha/beta hydrolase"/>
    <property type="match status" value="1"/>
</dbReference>
<dbReference type="InterPro" id="IPR000639">
    <property type="entry name" value="Epox_hydrolase-like"/>
</dbReference>
<reference evidence="3 4" key="1">
    <citation type="journal article" date="2015" name="Nature">
        <title>rRNA introns, odd ribosomes, and small enigmatic genomes across a large radiation of phyla.</title>
        <authorList>
            <person name="Brown C.T."/>
            <person name="Hug L.A."/>
            <person name="Thomas B.C."/>
            <person name="Sharon I."/>
            <person name="Castelle C.J."/>
            <person name="Singh A."/>
            <person name="Wilkins M.J."/>
            <person name="Williams K.H."/>
            <person name="Banfield J.F."/>
        </authorList>
    </citation>
    <scope>NUCLEOTIDE SEQUENCE [LARGE SCALE GENOMIC DNA]</scope>
</reference>
<dbReference type="AlphaFoldDB" id="A0A0G1QEE4"/>
<evidence type="ECO:0000313" key="4">
    <source>
        <dbReference type="Proteomes" id="UP000034020"/>
    </source>
</evidence>
<evidence type="ECO:0000313" key="3">
    <source>
        <dbReference type="EMBL" id="KKU16103.1"/>
    </source>
</evidence>
<accession>A0A0G1QEE4</accession>
<dbReference type="PANTHER" id="PTHR43194">
    <property type="entry name" value="HYDROLASE ALPHA/BETA FOLD FAMILY"/>
    <property type="match status" value="1"/>
</dbReference>
<dbReference type="EMBL" id="LCLL01000021">
    <property type="protein sequence ID" value="KKU16103.1"/>
    <property type="molecule type" value="Genomic_DNA"/>
</dbReference>
<feature type="domain" description="AB hydrolase-1" evidence="1">
    <location>
        <begin position="26"/>
        <end position="129"/>
    </location>
</feature>
<dbReference type="PANTHER" id="PTHR43194:SF2">
    <property type="entry name" value="PEROXISOMAL MEMBRANE PROTEIN LPX1"/>
    <property type="match status" value="1"/>
</dbReference>
<dbReference type="InterPro" id="IPR029058">
    <property type="entry name" value="AB_hydrolase_fold"/>
</dbReference>
<dbReference type="Proteomes" id="UP000034020">
    <property type="component" value="Unassembled WGS sequence"/>
</dbReference>
<dbReference type="InterPro" id="IPR050228">
    <property type="entry name" value="Carboxylesterase_BioH"/>
</dbReference>
<gene>
    <name evidence="3" type="ORF">UX24_C0021G0006</name>
</gene>
<dbReference type="PRINTS" id="PR00412">
    <property type="entry name" value="EPOXHYDRLASE"/>
</dbReference>
<proteinExistence type="predicted"/>
<dbReference type="SUPFAM" id="SSF53474">
    <property type="entry name" value="alpha/beta-Hydrolases"/>
    <property type="match status" value="1"/>
</dbReference>
<name>A0A0G1QEE4_9BACT</name>
<dbReference type="PRINTS" id="PR00111">
    <property type="entry name" value="ABHYDROLASE"/>
</dbReference>
<sequence>MIEKKTIESSAGKICYFKTAHVSGRPTVIFLHGLSANHTTWLNIMERLAAGGYNAVAPDIRGHGESDRTKEKSRYRLERFSNDLELIAKNEKLEKFILVGYSFGGGIAVDYSIKHLSHVAGLIIVSANYVNPLSYKNLGFLTPIAHRILLMLAALLRWQKREHYYKYDHASPAGYWHSTWIGLNTMPISVNFWMLAETAKFDFGKTIGNIIAPTLIVRAKSDPILSMAEAEDMARAMQSAKVVVSKHPSHFIASQSQEELAGIIINFLETL</sequence>
<evidence type="ECO:0000259" key="2">
    <source>
        <dbReference type="Pfam" id="PF08386"/>
    </source>
</evidence>